<evidence type="ECO:0000313" key="3">
    <source>
        <dbReference type="Proteomes" id="UP000035352"/>
    </source>
</evidence>
<dbReference type="KEGG" id="pbh:AAW51_2339"/>
<sequence>MNGDAKTQLLIEALERQLGESERKIQPDDRLEDISLDSLRFMLLIVDLQEKHSQYKIDIKRIGSVETVRDLTHIMEEVS</sequence>
<protein>
    <recommendedName>
        <fullName evidence="1">Carrier domain-containing protein</fullName>
    </recommendedName>
</protein>
<dbReference type="EMBL" id="CP011371">
    <property type="protein sequence ID" value="AKJ29030.1"/>
    <property type="molecule type" value="Genomic_DNA"/>
</dbReference>
<dbReference type="AlphaFoldDB" id="A0A0G3BR52"/>
<keyword evidence="3" id="KW-1185">Reference proteome</keyword>
<dbReference type="Proteomes" id="UP000035352">
    <property type="component" value="Chromosome"/>
</dbReference>
<dbReference type="SUPFAM" id="SSF47336">
    <property type="entry name" value="ACP-like"/>
    <property type="match status" value="1"/>
</dbReference>
<gene>
    <name evidence="2" type="ORF">AAW51_2339</name>
</gene>
<name>A0A0G3BR52_9BURK</name>
<feature type="domain" description="Carrier" evidence="1">
    <location>
        <begin position="4"/>
        <end position="79"/>
    </location>
</feature>
<proteinExistence type="predicted"/>
<organism evidence="2 3">
    <name type="scientific">Caldimonas brevitalea</name>
    <dbReference type="NCBI Taxonomy" id="413882"/>
    <lineage>
        <taxon>Bacteria</taxon>
        <taxon>Pseudomonadati</taxon>
        <taxon>Pseudomonadota</taxon>
        <taxon>Betaproteobacteria</taxon>
        <taxon>Burkholderiales</taxon>
        <taxon>Sphaerotilaceae</taxon>
        <taxon>Caldimonas</taxon>
    </lineage>
</organism>
<dbReference type="InterPro" id="IPR036736">
    <property type="entry name" value="ACP-like_sf"/>
</dbReference>
<accession>A0A0G3BR52</accession>
<evidence type="ECO:0000313" key="2">
    <source>
        <dbReference type="EMBL" id="AKJ29030.1"/>
    </source>
</evidence>
<dbReference type="Gene3D" id="1.10.1200.10">
    <property type="entry name" value="ACP-like"/>
    <property type="match status" value="1"/>
</dbReference>
<reference evidence="2 3" key="1">
    <citation type="submission" date="2015-05" db="EMBL/GenBank/DDBJ databases">
        <authorList>
            <person name="Tang B."/>
            <person name="Yu Y."/>
        </authorList>
    </citation>
    <scope>NUCLEOTIDE SEQUENCE [LARGE SCALE GENOMIC DNA]</scope>
    <source>
        <strain evidence="2 3">DSM 7029</strain>
    </source>
</reference>
<dbReference type="STRING" id="413882.AAW51_2339"/>
<dbReference type="InterPro" id="IPR009081">
    <property type="entry name" value="PP-bd_ACP"/>
</dbReference>
<evidence type="ECO:0000259" key="1">
    <source>
        <dbReference type="PROSITE" id="PS50075"/>
    </source>
</evidence>
<dbReference type="Pfam" id="PF00550">
    <property type="entry name" value="PP-binding"/>
    <property type="match status" value="1"/>
</dbReference>
<dbReference type="PROSITE" id="PS50075">
    <property type="entry name" value="CARRIER"/>
    <property type="match status" value="1"/>
</dbReference>
<dbReference type="RefSeq" id="WP_047194765.1">
    <property type="nucleotide sequence ID" value="NZ_CP011371.1"/>
</dbReference>